<organism evidence="3 4">
    <name type="scientific">Endosaccharibacter trunci</name>
    <dbReference type="NCBI Taxonomy" id="2812733"/>
    <lineage>
        <taxon>Bacteria</taxon>
        <taxon>Pseudomonadati</taxon>
        <taxon>Pseudomonadota</taxon>
        <taxon>Alphaproteobacteria</taxon>
        <taxon>Acetobacterales</taxon>
        <taxon>Acetobacteraceae</taxon>
        <taxon>Endosaccharibacter</taxon>
    </lineage>
</organism>
<feature type="region of interest" description="Disordered" evidence="1">
    <location>
        <begin position="28"/>
        <end position="132"/>
    </location>
</feature>
<dbReference type="PANTHER" id="PTHR36194">
    <property type="entry name" value="S-LAYER-LIKE PROTEIN"/>
    <property type="match status" value="1"/>
</dbReference>
<accession>A0ABT1W962</accession>
<name>A0ABT1W962_9PROT</name>
<dbReference type="InterPro" id="IPR013229">
    <property type="entry name" value="PEGA"/>
</dbReference>
<sequence>MSPFCVGCGATLGSPVAFCPFCGIVQRESAPVPPPPRRPEPVVAEEPPAPEAASPPAAPAVPADQVRSVPPPGEPERVEPRFSPAPAAASVPPEPDLRAIPTNADKEDARWNRNGTPARRSQPRSLARPPNPNRAGAIRKLLAAAFVFVCAAILWRTLVITPHGTLVVHLTRPASGSVLVDGVASGTADSPIDVAPGRHRIGFAADGFETPERILHAETGRTSSLTLSPQPRPAELVLDTDPTGAAVTLDGRPIGHTPLRRTLSAGRHRIVATAPGLQRTMREIDLRPGAPTALSLSLPPLPLRRMRFDAPAGRWSDPVRPDAGTRFTLLFRDPIRVRIAGRVVLLQPGAPVELGALDSTGLAVTSATAQDVPVQMLIAAPPGEGTN</sequence>
<feature type="domain" description="PEGA" evidence="2">
    <location>
        <begin position="235"/>
        <end position="300"/>
    </location>
</feature>
<evidence type="ECO:0000313" key="4">
    <source>
        <dbReference type="Proteomes" id="UP001524587"/>
    </source>
</evidence>
<gene>
    <name evidence="3" type="ORF">NFI95_13380</name>
</gene>
<keyword evidence="4" id="KW-1185">Reference proteome</keyword>
<dbReference type="PANTHER" id="PTHR36194:SF1">
    <property type="entry name" value="S-LAYER-LIKE PROTEIN"/>
    <property type="match status" value="1"/>
</dbReference>
<evidence type="ECO:0000313" key="3">
    <source>
        <dbReference type="EMBL" id="MCQ8279432.1"/>
    </source>
</evidence>
<evidence type="ECO:0000256" key="1">
    <source>
        <dbReference type="SAM" id="MobiDB-lite"/>
    </source>
</evidence>
<protein>
    <submittedName>
        <fullName evidence="3">PEGA domain-containing protein</fullName>
    </submittedName>
</protein>
<dbReference type="Pfam" id="PF08308">
    <property type="entry name" value="PEGA"/>
    <property type="match status" value="1"/>
</dbReference>
<comment type="caution">
    <text evidence="3">The sequence shown here is derived from an EMBL/GenBank/DDBJ whole genome shotgun (WGS) entry which is preliminary data.</text>
</comment>
<dbReference type="EMBL" id="JAMSKV010000012">
    <property type="protein sequence ID" value="MCQ8279432.1"/>
    <property type="molecule type" value="Genomic_DNA"/>
</dbReference>
<reference evidence="3 4" key="1">
    <citation type="submission" date="2022-06" db="EMBL/GenBank/DDBJ databases">
        <title>Endosaccharibacter gen. nov., sp. nov., endophytic bacteria isolated from sugarcane.</title>
        <authorList>
            <person name="Pitiwittayakul N."/>
            <person name="Yukphan P."/>
            <person name="Charoenyingcharoen P."/>
            <person name="Tanasupawat S."/>
        </authorList>
    </citation>
    <scope>NUCLEOTIDE SEQUENCE [LARGE SCALE GENOMIC DNA]</scope>
    <source>
        <strain evidence="3 4">KSS8</strain>
    </source>
</reference>
<feature type="compositionally biased region" description="Low complexity" evidence="1">
    <location>
        <begin position="41"/>
        <end position="68"/>
    </location>
</feature>
<proteinExistence type="predicted"/>
<dbReference type="RefSeq" id="WP_422864916.1">
    <property type="nucleotide sequence ID" value="NZ_JAMSKV010000012.1"/>
</dbReference>
<evidence type="ECO:0000259" key="2">
    <source>
        <dbReference type="Pfam" id="PF08308"/>
    </source>
</evidence>
<dbReference type="Proteomes" id="UP001524587">
    <property type="component" value="Unassembled WGS sequence"/>
</dbReference>